<dbReference type="PANTHER" id="PTHR26312">
    <property type="entry name" value="TETRATRICOPEPTIDE REPEAT PROTEIN 5"/>
    <property type="match status" value="1"/>
</dbReference>
<name>A0ABC8SYB3_9AQUA</name>
<dbReference type="AlphaFoldDB" id="A0ABC8SYB3"/>
<dbReference type="InterPro" id="IPR011990">
    <property type="entry name" value="TPR-like_helical_dom_sf"/>
</dbReference>
<dbReference type="SUPFAM" id="SSF48452">
    <property type="entry name" value="TPR-like"/>
    <property type="match status" value="1"/>
</dbReference>
<gene>
    <name evidence="2" type="ORF">ILEXP_LOCUS31012</name>
</gene>
<dbReference type="Gene3D" id="1.25.40.10">
    <property type="entry name" value="Tetratricopeptide repeat domain"/>
    <property type="match status" value="1"/>
</dbReference>
<feature type="non-terminal residue" evidence="2">
    <location>
        <position position="1"/>
    </location>
</feature>
<dbReference type="PANTHER" id="PTHR26312:SF225">
    <property type="entry name" value="TPR REPEAT PROTEIN"/>
    <property type="match status" value="1"/>
</dbReference>
<dbReference type="InterPro" id="IPR003107">
    <property type="entry name" value="HAT"/>
</dbReference>
<dbReference type="SMART" id="SM00386">
    <property type="entry name" value="HAT"/>
    <property type="match status" value="3"/>
</dbReference>
<feature type="region of interest" description="Disordered" evidence="1">
    <location>
        <begin position="166"/>
        <end position="205"/>
    </location>
</feature>
<evidence type="ECO:0008006" key="4">
    <source>
        <dbReference type="Google" id="ProtNLM"/>
    </source>
</evidence>
<accession>A0ABC8SYB3</accession>
<comment type="caution">
    <text evidence="2">The sequence shown here is derived from an EMBL/GenBank/DDBJ whole genome shotgun (WGS) entry which is preliminary data.</text>
</comment>
<sequence>KLCIQSNRPQPFKLENIWEKKMMLRSSSTPVLGSLLSPFSDTPNNIHHQPEVPHTTAKHPPTTTHQNYNKLCFHRAGSQNFSTFSCNSSPISPSVSEFSGTGRCSPIGFSRAQSEGNLEGLANAASGIIDEFSFSNPLKKCSRRATSSFLETIPSFSFHKYLRRYEEEDGDEEDEEEEEEEREQQLEENEDEEEEEEREQQLEENGELFGKLCLMKQNIKLNEEMGYGNVGLEEREEVSPHMYLARGLGVSGVDIGFGSNGGFNGGGRGGGGGFFTSVDFGRDDGDSNGIEDNFKRMVVENPGNPLFLRNYAQFLHQSKGNLERAEEYYTRAILADPGDGEILSQYAKLVWELHRDRERTTSYFERAVQAASEDSHVHAAYASFLWEAGEDEDEDDALNDPHAPPLFHKAGMASVTA</sequence>
<proteinExistence type="predicted"/>
<protein>
    <recommendedName>
        <fullName evidence="4">TPR repeat-containing protein</fullName>
    </recommendedName>
</protein>
<feature type="compositionally biased region" description="Acidic residues" evidence="1">
    <location>
        <begin position="167"/>
        <end position="205"/>
    </location>
</feature>
<evidence type="ECO:0000256" key="1">
    <source>
        <dbReference type="SAM" id="MobiDB-lite"/>
    </source>
</evidence>
<evidence type="ECO:0000313" key="2">
    <source>
        <dbReference type="EMBL" id="CAK9162166.1"/>
    </source>
</evidence>
<evidence type="ECO:0000313" key="3">
    <source>
        <dbReference type="Proteomes" id="UP001642360"/>
    </source>
</evidence>
<feature type="region of interest" description="Disordered" evidence="1">
    <location>
        <begin position="392"/>
        <end position="417"/>
    </location>
</feature>
<keyword evidence="3" id="KW-1185">Reference proteome</keyword>
<feature type="region of interest" description="Disordered" evidence="1">
    <location>
        <begin position="40"/>
        <end position="59"/>
    </location>
</feature>
<organism evidence="2 3">
    <name type="scientific">Ilex paraguariensis</name>
    <name type="common">yerba mate</name>
    <dbReference type="NCBI Taxonomy" id="185542"/>
    <lineage>
        <taxon>Eukaryota</taxon>
        <taxon>Viridiplantae</taxon>
        <taxon>Streptophyta</taxon>
        <taxon>Embryophyta</taxon>
        <taxon>Tracheophyta</taxon>
        <taxon>Spermatophyta</taxon>
        <taxon>Magnoliopsida</taxon>
        <taxon>eudicotyledons</taxon>
        <taxon>Gunneridae</taxon>
        <taxon>Pentapetalae</taxon>
        <taxon>asterids</taxon>
        <taxon>campanulids</taxon>
        <taxon>Aquifoliales</taxon>
        <taxon>Aquifoliaceae</taxon>
        <taxon>Ilex</taxon>
    </lineage>
</organism>
<dbReference type="Proteomes" id="UP001642360">
    <property type="component" value="Unassembled WGS sequence"/>
</dbReference>
<reference evidence="2 3" key="1">
    <citation type="submission" date="2024-02" db="EMBL/GenBank/DDBJ databases">
        <authorList>
            <person name="Vignale AGUSTIN F."/>
            <person name="Sosa J E."/>
            <person name="Modenutti C."/>
        </authorList>
    </citation>
    <scope>NUCLEOTIDE SEQUENCE [LARGE SCALE GENOMIC DNA]</scope>
</reference>
<dbReference type="EMBL" id="CAUOFW020003813">
    <property type="protein sequence ID" value="CAK9162166.1"/>
    <property type="molecule type" value="Genomic_DNA"/>
</dbReference>